<dbReference type="EMBL" id="WPIK01000036">
    <property type="protein sequence ID" value="MVN23519.1"/>
    <property type="molecule type" value="Genomic_DNA"/>
</dbReference>
<evidence type="ECO:0008006" key="3">
    <source>
        <dbReference type="Google" id="ProtNLM"/>
    </source>
</evidence>
<dbReference type="RefSeq" id="WP_157569860.1">
    <property type="nucleotide sequence ID" value="NZ_WPIK01000036.1"/>
</dbReference>
<dbReference type="AlphaFoldDB" id="A0A7K1T1T8"/>
<evidence type="ECO:0000313" key="2">
    <source>
        <dbReference type="Proteomes" id="UP000462014"/>
    </source>
</evidence>
<comment type="caution">
    <text evidence="1">The sequence shown here is derived from an EMBL/GenBank/DDBJ whole genome shotgun (WGS) entry which is preliminary data.</text>
</comment>
<evidence type="ECO:0000313" key="1">
    <source>
        <dbReference type="EMBL" id="MVN23519.1"/>
    </source>
</evidence>
<gene>
    <name evidence="1" type="ORF">GO621_18525</name>
</gene>
<protein>
    <recommendedName>
        <fullName evidence="3">Lipoprotein</fullName>
    </recommendedName>
</protein>
<dbReference type="Proteomes" id="UP000462014">
    <property type="component" value="Unassembled WGS sequence"/>
</dbReference>
<reference evidence="1 2" key="1">
    <citation type="submission" date="2019-12" db="EMBL/GenBank/DDBJ databases">
        <title>Mucilaginibacter sp. HMF7410 genome sequencing and assembly.</title>
        <authorList>
            <person name="Kang H."/>
            <person name="Cha I."/>
            <person name="Kim H."/>
            <person name="Joh K."/>
        </authorList>
    </citation>
    <scope>NUCLEOTIDE SEQUENCE [LARGE SCALE GENOMIC DNA]</scope>
    <source>
        <strain evidence="1 2">HMF7410</strain>
    </source>
</reference>
<name>A0A7K1T1T8_9SPHI</name>
<accession>A0A7K1T1T8</accession>
<keyword evidence="2" id="KW-1185">Reference proteome</keyword>
<organism evidence="1 2">
    <name type="scientific">Mucilaginibacter arboris</name>
    <dbReference type="NCBI Taxonomy" id="2682090"/>
    <lineage>
        <taxon>Bacteria</taxon>
        <taxon>Pseudomonadati</taxon>
        <taxon>Bacteroidota</taxon>
        <taxon>Sphingobacteriia</taxon>
        <taxon>Sphingobacteriales</taxon>
        <taxon>Sphingobacteriaceae</taxon>
        <taxon>Mucilaginibacter</taxon>
    </lineage>
</organism>
<proteinExistence type="predicted"/>
<dbReference type="PROSITE" id="PS51257">
    <property type="entry name" value="PROKAR_LIPOPROTEIN"/>
    <property type="match status" value="1"/>
</dbReference>
<sequence length="260" mass="30523">MKVTILMFLSILIYSCNFKKQEQSYNFKKVDSTITHKVIKKSNHTSKNIEVGYSDTYEKLPTLVFDTLSESEFNTLKPAKGINKIDTKQNESFFFIQTALKKHKFKKFKDYGGNEGWSGYDLIGYYPKLKLFAITEISTSDEFSLGELFLLDSLTDYKYKIISFGDGSVETPIPSINNKYLIYYYNYINDDNCSIGILKINDKTNPKNYLKEYASYNSTEFAIENIVWKSDNCFYVKGYNEIYEKKETIKKYKYYQTTFR</sequence>